<gene>
    <name evidence="12" type="ORF">HHUSO_G13483</name>
</gene>
<evidence type="ECO:0000256" key="10">
    <source>
        <dbReference type="SAM" id="Phobius"/>
    </source>
</evidence>
<dbReference type="Proteomes" id="UP001369086">
    <property type="component" value="Unassembled WGS sequence"/>
</dbReference>
<name>A0ABR0ZGC8_HUSHU</name>
<dbReference type="Gene3D" id="1.20.1070.10">
    <property type="entry name" value="Rhodopsin 7-helix transmembrane proteins"/>
    <property type="match status" value="1"/>
</dbReference>
<comment type="subcellular location">
    <subcellularLocation>
        <location evidence="1">Cell membrane</location>
        <topology evidence="1">Multi-pass membrane protein</topology>
    </subcellularLocation>
</comment>
<feature type="non-terminal residue" evidence="12">
    <location>
        <position position="1"/>
    </location>
</feature>
<organism evidence="12 13">
    <name type="scientific">Huso huso</name>
    <name type="common">Beluga</name>
    <name type="synonym">Acipenser huso</name>
    <dbReference type="NCBI Taxonomy" id="61971"/>
    <lineage>
        <taxon>Eukaryota</taxon>
        <taxon>Metazoa</taxon>
        <taxon>Chordata</taxon>
        <taxon>Craniata</taxon>
        <taxon>Vertebrata</taxon>
        <taxon>Euteleostomi</taxon>
        <taxon>Actinopterygii</taxon>
        <taxon>Chondrostei</taxon>
        <taxon>Acipenseriformes</taxon>
        <taxon>Acipenseridae</taxon>
        <taxon>Huso</taxon>
    </lineage>
</organism>
<dbReference type="PRINTS" id="PR01157">
    <property type="entry name" value="P2YPURNOCPTR"/>
</dbReference>
<evidence type="ECO:0000256" key="5">
    <source>
        <dbReference type="ARBA" id="ARBA00023040"/>
    </source>
</evidence>
<feature type="transmembrane region" description="Helical" evidence="10">
    <location>
        <begin position="57"/>
        <end position="75"/>
    </location>
</feature>
<keyword evidence="2" id="KW-1003">Cell membrane</keyword>
<evidence type="ECO:0000256" key="4">
    <source>
        <dbReference type="ARBA" id="ARBA00022989"/>
    </source>
</evidence>
<dbReference type="PRINTS" id="PR00237">
    <property type="entry name" value="GPCRRHODOPSN"/>
</dbReference>
<evidence type="ECO:0000259" key="11">
    <source>
        <dbReference type="PROSITE" id="PS50262"/>
    </source>
</evidence>
<feature type="transmembrane region" description="Helical" evidence="10">
    <location>
        <begin position="179"/>
        <end position="205"/>
    </location>
</feature>
<dbReference type="EMBL" id="JAHFZB010000011">
    <property type="protein sequence ID" value="KAK6483872.1"/>
    <property type="molecule type" value="Genomic_DNA"/>
</dbReference>
<protein>
    <submittedName>
        <fullName evidence="12">Succinate receptor 1-like</fullName>
    </submittedName>
</protein>
<evidence type="ECO:0000256" key="1">
    <source>
        <dbReference type="ARBA" id="ARBA00004651"/>
    </source>
</evidence>
<dbReference type="InterPro" id="IPR000276">
    <property type="entry name" value="GPCR_Rhodpsn"/>
</dbReference>
<sequence>QANNTASDCIETDIILENYYLPTMYSIEFILGLVGNVIAICGYIFCLKDWKSGNIYLFNLSLSDLIFLCTLPRLAMTYANNKKTVSRYFSLSNRYILHLNLYSSILFLTWISIDRYLLLKFPMRQHILQRRSAAICICLLIWVLVTLQIVPILTFINNNDGNSTAVNDYASSGDPFKSLIYSLSLTVTGYLIPLTVLSIFYVKIATFLKIKDSQLQHTVSFQRPRALVCLAVVIFLLLLTPYHVMRNVRIALRMRTDYTKCTVTLINSLYIITRPIAFLHSVINPLFYFLMGDRFREALLKKIRGVFERSSEVEMEQI</sequence>
<dbReference type="PROSITE" id="PS50262">
    <property type="entry name" value="G_PROTEIN_RECEP_F1_2"/>
    <property type="match status" value="1"/>
</dbReference>
<keyword evidence="5 9" id="KW-0297">G-protein coupled receptor</keyword>
<evidence type="ECO:0000313" key="13">
    <source>
        <dbReference type="Proteomes" id="UP001369086"/>
    </source>
</evidence>
<feature type="transmembrane region" description="Helical" evidence="10">
    <location>
        <begin position="134"/>
        <end position="156"/>
    </location>
</feature>
<comment type="caution">
    <text evidence="12">The sequence shown here is derived from an EMBL/GenBank/DDBJ whole genome shotgun (WGS) entry which is preliminary data.</text>
</comment>
<dbReference type="PANTHER" id="PTHR24231">
    <property type="entry name" value="PURINOCEPTOR-RELATED G-PROTEIN COUPLED RECEPTOR"/>
    <property type="match status" value="1"/>
</dbReference>
<keyword evidence="13" id="KW-1185">Reference proteome</keyword>
<keyword evidence="8 9" id="KW-0807">Transducer</keyword>
<evidence type="ECO:0000256" key="9">
    <source>
        <dbReference type="RuleBase" id="RU000688"/>
    </source>
</evidence>
<dbReference type="Pfam" id="PF00001">
    <property type="entry name" value="7tm_1"/>
    <property type="match status" value="1"/>
</dbReference>
<keyword evidence="3 9" id="KW-0812">Transmembrane</keyword>
<evidence type="ECO:0000256" key="8">
    <source>
        <dbReference type="ARBA" id="ARBA00023224"/>
    </source>
</evidence>
<dbReference type="SUPFAM" id="SSF81321">
    <property type="entry name" value="Family A G protein-coupled receptor-like"/>
    <property type="match status" value="1"/>
</dbReference>
<evidence type="ECO:0000313" key="12">
    <source>
        <dbReference type="EMBL" id="KAK6483872.1"/>
    </source>
</evidence>
<feature type="transmembrane region" description="Helical" evidence="10">
    <location>
        <begin position="25"/>
        <end position="45"/>
    </location>
</feature>
<reference evidence="12 13" key="1">
    <citation type="submission" date="2021-05" db="EMBL/GenBank/DDBJ databases">
        <authorList>
            <person name="Zahm M."/>
            <person name="Klopp C."/>
            <person name="Cabau C."/>
            <person name="Kuhl H."/>
            <person name="Suciu R."/>
            <person name="Ciorpac M."/>
            <person name="Holostenco D."/>
            <person name="Gessner J."/>
            <person name="Wuertz S."/>
            <person name="Hohne C."/>
            <person name="Stock M."/>
            <person name="Gislard M."/>
            <person name="Lluch J."/>
            <person name="Milhes M."/>
            <person name="Lampietro C."/>
            <person name="Lopez Roques C."/>
            <person name="Donnadieu C."/>
            <person name="Du K."/>
            <person name="Schartl M."/>
            <person name="Guiguen Y."/>
        </authorList>
    </citation>
    <scope>NUCLEOTIDE SEQUENCE [LARGE SCALE GENOMIC DNA]</scope>
    <source>
        <strain evidence="12">Hh-F2</strain>
        <tissue evidence="12">Blood</tissue>
    </source>
</reference>
<dbReference type="PANTHER" id="PTHR24231:SF14">
    <property type="entry name" value="SUCCINATE RECEPTOR 1"/>
    <property type="match status" value="1"/>
</dbReference>
<accession>A0ABR0ZGC8</accession>
<evidence type="ECO:0000256" key="2">
    <source>
        <dbReference type="ARBA" id="ARBA00022475"/>
    </source>
</evidence>
<feature type="domain" description="G-protein coupled receptors family 1 profile" evidence="11">
    <location>
        <begin position="35"/>
        <end position="288"/>
    </location>
</feature>
<dbReference type="InterPro" id="IPR017452">
    <property type="entry name" value="GPCR_Rhodpsn_7TM"/>
</dbReference>
<feature type="transmembrane region" description="Helical" evidence="10">
    <location>
        <begin position="95"/>
        <end position="113"/>
    </location>
</feature>
<keyword evidence="7 9" id="KW-0675">Receptor</keyword>
<evidence type="ECO:0000256" key="6">
    <source>
        <dbReference type="ARBA" id="ARBA00023136"/>
    </source>
</evidence>
<dbReference type="PROSITE" id="PS00237">
    <property type="entry name" value="G_PROTEIN_RECEP_F1_1"/>
    <property type="match status" value="1"/>
</dbReference>
<feature type="transmembrane region" description="Helical" evidence="10">
    <location>
        <begin position="226"/>
        <end position="245"/>
    </location>
</feature>
<evidence type="ECO:0000256" key="7">
    <source>
        <dbReference type="ARBA" id="ARBA00023170"/>
    </source>
</evidence>
<proteinExistence type="inferred from homology"/>
<keyword evidence="6 10" id="KW-0472">Membrane</keyword>
<evidence type="ECO:0000256" key="3">
    <source>
        <dbReference type="ARBA" id="ARBA00022692"/>
    </source>
</evidence>
<keyword evidence="4 10" id="KW-1133">Transmembrane helix</keyword>
<comment type="similarity">
    <text evidence="9">Belongs to the G-protein coupled receptor 1 family.</text>
</comment>
<feature type="transmembrane region" description="Helical" evidence="10">
    <location>
        <begin position="265"/>
        <end position="291"/>
    </location>
</feature>